<dbReference type="EMBL" id="QNRR01000001">
    <property type="protein sequence ID" value="RBP47223.1"/>
    <property type="molecule type" value="Genomic_DNA"/>
</dbReference>
<dbReference type="SMART" id="SM00028">
    <property type="entry name" value="TPR"/>
    <property type="match status" value="9"/>
</dbReference>
<evidence type="ECO:0000256" key="5">
    <source>
        <dbReference type="SAM" id="MobiDB-lite"/>
    </source>
</evidence>
<feature type="repeat" description="TPR" evidence="3">
    <location>
        <begin position="681"/>
        <end position="714"/>
    </location>
</feature>
<feature type="coiled-coil region" evidence="4">
    <location>
        <begin position="609"/>
        <end position="636"/>
    </location>
</feature>
<dbReference type="PROSITE" id="PS50005">
    <property type="entry name" value="TPR"/>
    <property type="match status" value="2"/>
</dbReference>
<dbReference type="AlphaFoldDB" id="A0A366HSH4"/>
<keyword evidence="4" id="KW-0175">Coiled coil</keyword>
<name>A0A366HSH4_9BACT</name>
<protein>
    <submittedName>
        <fullName evidence="7">Tetratricopeptide repeat protein</fullName>
    </submittedName>
</protein>
<dbReference type="OrthoDB" id="174598at2"/>
<accession>A0A366HSH4</accession>
<dbReference type="InterPro" id="IPR019734">
    <property type="entry name" value="TPR_rpt"/>
</dbReference>
<dbReference type="Proteomes" id="UP000253426">
    <property type="component" value="Unassembled WGS sequence"/>
</dbReference>
<proteinExistence type="predicted"/>
<evidence type="ECO:0000256" key="1">
    <source>
        <dbReference type="ARBA" id="ARBA00022737"/>
    </source>
</evidence>
<organism evidence="7 8">
    <name type="scientific">Roseimicrobium gellanilyticum</name>
    <dbReference type="NCBI Taxonomy" id="748857"/>
    <lineage>
        <taxon>Bacteria</taxon>
        <taxon>Pseudomonadati</taxon>
        <taxon>Verrucomicrobiota</taxon>
        <taxon>Verrucomicrobiia</taxon>
        <taxon>Verrucomicrobiales</taxon>
        <taxon>Verrucomicrobiaceae</taxon>
        <taxon>Roseimicrobium</taxon>
    </lineage>
</organism>
<evidence type="ECO:0000313" key="7">
    <source>
        <dbReference type="EMBL" id="RBP47223.1"/>
    </source>
</evidence>
<sequence>MEFSTRLVMNPNLRQWTLCLVAALGLPATMALAQQRAPRAIPVEEPPAPRAVPVDENGASPAPAPVRAQPVVDPNRPAGPDEDLFDYATLAFTQQDFKIALKPYADYVKQYPNGRHVAEARFRLAECLRKTNQRNEAIAAYNEVMVNHPRTESGSSAAYRLGMYAYEAREFLKAASWFEITERLSTNAEVRTAASFNKGLSLKYSGQADKALASFKIVAASKNPNLQKEIDISLQEVAALAVQAGRKEEAAAAYKQILDSSKDEKAQAETMVRYGLLLNDMKKGDEALKQFEKALASKDLPSELKAMAVFGTMQANYVSGNLDAVIETYTKHSTLLLPDELRPKQLLIVGTTYKKKQMYRQAVEVFLLLEKDHPDTPESLEAGYQKLLCFFQLDDKDLPLFTERFEERYAPKYAKHDYLMMARLIRADWWFSRQDYQKAADAFVGVDVKRVPKEVRSSVIYKKGFAEAESKKSNDAINTLGLFLNDYPNDPNVPVALAQRGVAYQAVGSNERALADFNTIIKQHPNSPAVEMALFQSARIKMQTRDIKGMIADYEALVAKFPKSGAAAEAYYFIGRGYFDLKEGNLYEKGLEPLRKAIAANRDEYLDKASQLLIAIQAAREDLDGLAKEVDTYLESRKDASVSPTILRTLGQRYFERGNYRASARYLYKASTPDEPKNTDAPVWNYLGRAELNNGKYEDAVKYFDNYLAQTAADNAGWAEALLYKASALLQLGQFDLAMQHVGEALQKVKEGRLNARLQILRGDIADAQGDAYSKNGEEEKAKASWKDSAGNYIVISQFFVDPEITPEAAYKAARVLEKIGETEKAQALRDQLKAKYPDYKPKENVAK</sequence>
<keyword evidence="1" id="KW-0677">Repeat</keyword>
<evidence type="ECO:0000256" key="2">
    <source>
        <dbReference type="ARBA" id="ARBA00022803"/>
    </source>
</evidence>
<feature type="region of interest" description="Disordered" evidence="5">
    <location>
        <begin position="44"/>
        <end position="79"/>
    </location>
</feature>
<dbReference type="Gene3D" id="1.25.40.10">
    <property type="entry name" value="Tetratricopeptide repeat domain"/>
    <property type="match status" value="5"/>
</dbReference>
<dbReference type="PANTHER" id="PTHR45586:SF1">
    <property type="entry name" value="LIPOPOLYSACCHARIDE ASSEMBLY PROTEIN B"/>
    <property type="match status" value="1"/>
</dbReference>
<dbReference type="Pfam" id="PF13174">
    <property type="entry name" value="TPR_6"/>
    <property type="match status" value="2"/>
</dbReference>
<dbReference type="PANTHER" id="PTHR45586">
    <property type="entry name" value="TPR REPEAT-CONTAINING PROTEIN PA4667"/>
    <property type="match status" value="1"/>
</dbReference>
<dbReference type="InterPro" id="IPR011990">
    <property type="entry name" value="TPR-like_helical_dom_sf"/>
</dbReference>
<evidence type="ECO:0000256" key="4">
    <source>
        <dbReference type="SAM" id="Coils"/>
    </source>
</evidence>
<feature type="repeat" description="TPR" evidence="3">
    <location>
        <begin position="494"/>
        <end position="527"/>
    </location>
</feature>
<reference evidence="7 8" key="1">
    <citation type="submission" date="2018-06" db="EMBL/GenBank/DDBJ databases">
        <title>Genomic Encyclopedia of Type Strains, Phase IV (KMG-IV): sequencing the most valuable type-strain genomes for metagenomic binning, comparative biology and taxonomic classification.</title>
        <authorList>
            <person name="Goeker M."/>
        </authorList>
    </citation>
    <scope>NUCLEOTIDE SEQUENCE [LARGE SCALE GENOMIC DNA]</scope>
    <source>
        <strain evidence="7 8">DSM 25532</strain>
    </source>
</reference>
<dbReference type="SUPFAM" id="SSF48452">
    <property type="entry name" value="TPR-like"/>
    <property type="match status" value="4"/>
</dbReference>
<evidence type="ECO:0000256" key="6">
    <source>
        <dbReference type="SAM" id="SignalP"/>
    </source>
</evidence>
<dbReference type="RefSeq" id="WP_113956177.1">
    <property type="nucleotide sequence ID" value="NZ_QNRR01000001.1"/>
</dbReference>
<dbReference type="Pfam" id="PF13432">
    <property type="entry name" value="TPR_16"/>
    <property type="match status" value="1"/>
</dbReference>
<feature type="chain" id="PRO_5016653338" evidence="6">
    <location>
        <begin position="34"/>
        <end position="848"/>
    </location>
</feature>
<feature type="compositionally biased region" description="Low complexity" evidence="5">
    <location>
        <begin position="65"/>
        <end position="74"/>
    </location>
</feature>
<comment type="caution">
    <text evidence="7">The sequence shown here is derived from an EMBL/GenBank/DDBJ whole genome shotgun (WGS) entry which is preliminary data.</text>
</comment>
<dbReference type="InterPro" id="IPR051012">
    <property type="entry name" value="CellSynth/LPSAsmb/PSIAsmb"/>
</dbReference>
<keyword evidence="8" id="KW-1185">Reference proteome</keyword>
<keyword evidence="2 3" id="KW-0802">TPR repeat</keyword>
<keyword evidence="6" id="KW-0732">Signal</keyword>
<evidence type="ECO:0000256" key="3">
    <source>
        <dbReference type="PROSITE-ProRule" id="PRU00339"/>
    </source>
</evidence>
<gene>
    <name evidence="7" type="ORF">DES53_10120</name>
</gene>
<feature type="signal peptide" evidence="6">
    <location>
        <begin position="1"/>
        <end position="33"/>
    </location>
</feature>
<evidence type="ECO:0000313" key="8">
    <source>
        <dbReference type="Proteomes" id="UP000253426"/>
    </source>
</evidence>